<keyword evidence="1" id="KW-0732">Signal</keyword>
<proteinExistence type="predicted"/>
<dbReference type="Proteomes" id="UP000031980">
    <property type="component" value="Unassembled WGS sequence"/>
</dbReference>
<dbReference type="InterPro" id="IPR010870">
    <property type="entry name" value="Porin_O/P"/>
</dbReference>
<accession>A0A0C3R6L4</accession>
<dbReference type="AlphaFoldDB" id="A0A0C3R6L4"/>
<evidence type="ECO:0008006" key="4">
    <source>
        <dbReference type="Google" id="ProtNLM"/>
    </source>
</evidence>
<feature type="chain" id="PRO_5043118873" description="Porin" evidence="1">
    <location>
        <begin position="20"/>
        <end position="395"/>
    </location>
</feature>
<evidence type="ECO:0000313" key="2">
    <source>
        <dbReference type="EMBL" id="KIO45655.1"/>
    </source>
</evidence>
<name>A0A0C3R6L4_9PORP</name>
<sequence length="395" mass="46418">MKIALFIILLSLFFSRSHSQTLLSHLSEQDSLSGKSLFEVVSGMEKKTDYFNLSILMQVGFNANFKGDRLEQAAFKMKEFRIDARGKITPWLSYRWRQRLNRENTPAELDNLPLSIDYAMIDLKFSDRFSFKIGKQAAAYGGFEYDLDPHEIYQYSDMIDYMYFDFMTGVTGIYQFNANQQIQVQIVNSRCSSLEELYGVLPEGIEKSKFPLAYTLNWNGCFFDNKWATRWSFSLLNQARNTRSLYYVLGNQLNLGKLNIYIDFTLSDEELDSREIISDITRTETNPSCAEYTRYQSYVTKLNYRFRPRWNLFVKGMYETASVYKQNRNREKGKYQTSYGYFGGVEFYPAKENLRFYLAYIGRSYKYTNRAKQFGTKDYSTTQLSLGLIYNLPLF</sequence>
<organism evidence="2 3">
    <name type="scientific">Sanguibacteroides justesenii</name>
    <dbReference type="NCBI Taxonomy" id="1547597"/>
    <lineage>
        <taxon>Bacteria</taxon>
        <taxon>Pseudomonadati</taxon>
        <taxon>Bacteroidota</taxon>
        <taxon>Bacteroidia</taxon>
        <taxon>Bacteroidales</taxon>
        <taxon>Porphyromonadaceae</taxon>
        <taxon>Sanguibacteroides</taxon>
    </lineage>
</organism>
<evidence type="ECO:0000256" key="1">
    <source>
        <dbReference type="SAM" id="SignalP"/>
    </source>
</evidence>
<keyword evidence="3" id="KW-1185">Reference proteome</keyword>
<dbReference type="Pfam" id="PF07396">
    <property type="entry name" value="Porin_O_P"/>
    <property type="match status" value="1"/>
</dbReference>
<dbReference type="EMBL" id="JPIU01000037">
    <property type="protein sequence ID" value="KIO45655.1"/>
    <property type="molecule type" value="Genomic_DNA"/>
</dbReference>
<dbReference type="RefSeq" id="WP_041504913.1">
    <property type="nucleotide sequence ID" value="NZ_JPIU01000037.1"/>
</dbReference>
<dbReference type="SUPFAM" id="SSF56935">
    <property type="entry name" value="Porins"/>
    <property type="match status" value="1"/>
</dbReference>
<feature type="signal peptide" evidence="1">
    <location>
        <begin position="1"/>
        <end position="19"/>
    </location>
</feature>
<comment type="caution">
    <text evidence="2">The sequence shown here is derived from an EMBL/GenBank/DDBJ whole genome shotgun (WGS) entry which is preliminary data.</text>
</comment>
<protein>
    <recommendedName>
        <fullName evidence="4">Porin</fullName>
    </recommendedName>
</protein>
<reference evidence="2 3" key="1">
    <citation type="submission" date="2014-07" db="EMBL/GenBank/DDBJ databases">
        <title>Porphyromonadaceae bacterium OUH 308042 = ATCC BAA-2681 = DSM 28342 draft genome.</title>
        <authorList>
            <person name="Sydenham T.V."/>
            <person name="Hasman H."/>
            <person name="Justensen U.S."/>
        </authorList>
    </citation>
    <scope>NUCLEOTIDE SEQUENCE [LARGE SCALE GENOMIC DNA]</scope>
    <source>
        <strain evidence="2 3">OUH 308042</strain>
    </source>
</reference>
<gene>
    <name evidence="2" type="ORF">BA92_04115</name>
</gene>
<evidence type="ECO:0000313" key="3">
    <source>
        <dbReference type="Proteomes" id="UP000031980"/>
    </source>
</evidence>
<dbReference type="OrthoDB" id="846879at2"/>